<evidence type="ECO:0000313" key="2">
    <source>
        <dbReference type="EMBL" id="XBX83120.1"/>
    </source>
</evidence>
<name>A0AAU7W9M3_9MICO</name>
<dbReference type="RefSeq" id="WP_350349136.1">
    <property type="nucleotide sequence ID" value="NZ_CP158374.1"/>
</dbReference>
<feature type="transmembrane region" description="Helical" evidence="1">
    <location>
        <begin position="25"/>
        <end position="46"/>
    </location>
</feature>
<protein>
    <submittedName>
        <fullName evidence="2">Uncharacterized protein</fullName>
    </submittedName>
</protein>
<dbReference type="EMBL" id="CP158374">
    <property type="protein sequence ID" value="XBX83120.1"/>
    <property type="molecule type" value="Genomic_DNA"/>
</dbReference>
<proteinExistence type="predicted"/>
<dbReference type="AlphaFoldDB" id="A0AAU7W9M3"/>
<accession>A0AAU7W9M3</accession>
<sequence>MSEPQEAAFHAAPGEVRRVRSRGQMIASIVLLAVGAVALVASIVGYDALVELSTDFQGRRAGLRGAVAPGAVLLSALAVVGGLVWLLAWSYRWERVATGAPLVQRASSYLALPAHEASAVLDRLATGDPRQYLPLPVSVRGDVVFAVWLAKADGLAYVGVSARSGRDWRPLPLARLTGNAYEAISRLEIDHYGARASQTIVNGFVSGLFSD</sequence>
<organism evidence="2">
    <name type="scientific">Agromyces sp. G08B096</name>
    <dbReference type="NCBI Taxonomy" id="3156399"/>
    <lineage>
        <taxon>Bacteria</taxon>
        <taxon>Bacillati</taxon>
        <taxon>Actinomycetota</taxon>
        <taxon>Actinomycetes</taxon>
        <taxon>Micrococcales</taxon>
        <taxon>Microbacteriaceae</taxon>
        <taxon>Agromyces</taxon>
    </lineage>
</organism>
<gene>
    <name evidence="2" type="ORF">ABIQ69_04140</name>
</gene>
<keyword evidence="1" id="KW-0472">Membrane</keyword>
<feature type="transmembrane region" description="Helical" evidence="1">
    <location>
        <begin position="66"/>
        <end position="88"/>
    </location>
</feature>
<reference evidence="2" key="1">
    <citation type="submission" date="2024-05" db="EMBL/GenBank/DDBJ databases">
        <authorList>
            <person name="Yu L."/>
        </authorList>
    </citation>
    <scope>NUCLEOTIDE SEQUENCE</scope>
    <source>
        <strain evidence="2">G08B096</strain>
    </source>
</reference>
<evidence type="ECO:0000256" key="1">
    <source>
        <dbReference type="SAM" id="Phobius"/>
    </source>
</evidence>
<keyword evidence="1" id="KW-0812">Transmembrane</keyword>
<keyword evidence="1" id="KW-1133">Transmembrane helix</keyword>